<sequence>MERPAPHANSMISAAALRSRSRPNEGHPHPAHAAFTAPPGLPAPAEAQNMPSSQQLLLQLVQSQQVQNQLLQQQMDVLRQQTQTPTAYNNPEDMLGTFDPSLQPVLKEWACDYRNALQQHVTQANLQQKYQDIAVSGELHKQFQDESTRSWQWPQAFKANAQELTTTSALLEEGQRDMYRADVAGPFDIEAAFRAMRRRHAQECQSFVFAYQRQCAAFFEVFAELVFRTEHPKAMSKQEKDKESKQKRKDELTKAEAEFRIMDVNKILAMAVLEFATLSGKSGTQKSQHVVPTTGALAYFVKQHPDSAKKYNISVGSTVSKPKSKPMGSNDKDRGRSGSRTSIKSRQSSLGSHRSRQSAKSAKSSRASRASSRNKSKGKGKGKGKGKQTRGKGQSKGTGHKQGGKFVADRCASSAAKVLTSVSALERSLNTAVFFDRHALEPTFFRRCRLRTAWKPKEDPIISAYGRLLREELSSYSPRELVKNEDFIDKAARKWLWQHRREISVVDCDKNLGDAIVPKHWVRQECLRLLEEASYKVSRADFLDSSANLKFLLDSFLQQSVLAGSISTRLAAFIRKDFGSKNVGSFRLRVKLHKSPVVGRPIMNLSKAWFSPLSVFLTEALAPMLQRQLHVIQSSQDLVKQLVDCVVPPGFALFTFDVRNLYPSIDQRHFLSVIASKVRSFWSSKPSFGAMIVKLIEFLLAVQYVEFEADIWHVQSGLPTGLQASVVFANLYLAAFDDFLVQRCSWIFMWKRYIDDAFAIFPLDSKDECLQELNIWHPNIVWEMSGSGMAVNFLDLSLTLQMGDRSICFETFRKPQNAYLYLPRTSCHPPSVFKALVIGETQRLHRTNRKNAKAFAKHLDLFFDKLQHRGYCKEEARRLAMQTVKKLECSTASQQQPRKFFFRQQYSSSLNVSVIKRVLKKHASLVQSRFTSRVEVFLSYSIQCNNFRRNFSLNWH</sequence>
<evidence type="ECO:0000256" key="1">
    <source>
        <dbReference type="SAM" id="MobiDB-lite"/>
    </source>
</evidence>
<evidence type="ECO:0000313" key="3">
    <source>
        <dbReference type="EMBL" id="CAL4795231.1"/>
    </source>
</evidence>
<dbReference type="AlphaFoldDB" id="A0A9P1GF05"/>
<dbReference type="OrthoDB" id="416450at2759"/>
<comment type="caution">
    <text evidence="2">The sequence shown here is derived from an EMBL/GenBank/DDBJ whole genome shotgun (WGS) entry which is preliminary data.</text>
</comment>
<feature type="region of interest" description="Disordered" evidence="1">
    <location>
        <begin position="1"/>
        <end position="47"/>
    </location>
</feature>
<evidence type="ECO:0000313" key="2">
    <source>
        <dbReference type="EMBL" id="CAI4007919.1"/>
    </source>
</evidence>
<keyword evidence="4" id="KW-1185">Reference proteome</keyword>
<keyword evidence="3" id="KW-0808">Transferase</keyword>
<feature type="compositionally biased region" description="Polar residues" evidence="1">
    <location>
        <begin position="338"/>
        <end position="352"/>
    </location>
</feature>
<organism evidence="2">
    <name type="scientific">Cladocopium goreaui</name>
    <dbReference type="NCBI Taxonomy" id="2562237"/>
    <lineage>
        <taxon>Eukaryota</taxon>
        <taxon>Sar</taxon>
        <taxon>Alveolata</taxon>
        <taxon>Dinophyceae</taxon>
        <taxon>Suessiales</taxon>
        <taxon>Symbiodiniaceae</taxon>
        <taxon>Cladocopium</taxon>
    </lineage>
</organism>
<name>A0A9P1GF05_9DINO</name>
<feature type="region of interest" description="Disordered" evidence="1">
    <location>
        <begin position="311"/>
        <end position="405"/>
    </location>
</feature>
<feature type="compositionally biased region" description="Basic residues" evidence="1">
    <location>
        <begin position="372"/>
        <end position="390"/>
    </location>
</feature>
<proteinExistence type="predicted"/>
<accession>A0A9P1GF05</accession>
<reference evidence="3 4" key="2">
    <citation type="submission" date="2024-05" db="EMBL/GenBank/DDBJ databases">
        <authorList>
            <person name="Chen Y."/>
            <person name="Shah S."/>
            <person name="Dougan E. K."/>
            <person name="Thang M."/>
            <person name="Chan C."/>
        </authorList>
    </citation>
    <scope>NUCLEOTIDE SEQUENCE [LARGE SCALE GENOMIC DNA]</scope>
</reference>
<dbReference type="PANTHER" id="PTHR21301">
    <property type="entry name" value="REVERSE TRANSCRIPTASE"/>
    <property type="match status" value="1"/>
</dbReference>
<reference evidence="2" key="1">
    <citation type="submission" date="2022-10" db="EMBL/GenBank/DDBJ databases">
        <authorList>
            <person name="Chen Y."/>
            <person name="Dougan E. K."/>
            <person name="Chan C."/>
            <person name="Rhodes N."/>
            <person name="Thang M."/>
        </authorList>
    </citation>
    <scope>NUCLEOTIDE SEQUENCE</scope>
</reference>
<dbReference type="GO" id="GO:0003964">
    <property type="term" value="F:RNA-directed DNA polymerase activity"/>
    <property type="evidence" value="ECO:0007669"/>
    <property type="project" value="UniProtKB-KW"/>
</dbReference>
<keyword evidence="3" id="KW-0695">RNA-directed DNA polymerase</keyword>
<dbReference type="Proteomes" id="UP001152797">
    <property type="component" value="Unassembled WGS sequence"/>
</dbReference>
<evidence type="ECO:0000313" key="4">
    <source>
        <dbReference type="Proteomes" id="UP001152797"/>
    </source>
</evidence>
<gene>
    <name evidence="2" type="ORF">C1SCF055_LOCUS33416</name>
</gene>
<keyword evidence="3" id="KW-0548">Nucleotidyltransferase</keyword>
<protein>
    <submittedName>
        <fullName evidence="3">Reverse transcriptase domain-containing protein</fullName>
    </submittedName>
</protein>
<dbReference type="PANTHER" id="PTHR21301:SF10">
    <property type="entry name" value="REVERSE TRANSCRIPTASE DOMAIN-CONTAINING PROTEIN"/>
    <property type="match status" value="1"/>
</dbReference>
<feature type="compositionally biased region" description="Low complexity" evidence="1">
    <location>
        <begin position="358"/>
        <end position="371"/>
    </location>
</feature>
<dbReference type="EMBL" id="CAMXCT020004155">
    <property type="protein sequence ID" value="CAL1161294.1"/>
    <property type="molecule type" value="Genomic_DNA"/>
</dbReference>
<dbReference type="EMBL" id="CAMXCT030004155">
    <property type="protein sequence ID" value="CAL4795231.1"/>
    <property type="molecule type" value="Genomic_DNA"/>
</dbReference>
<dbReference type="EMBL" id="CAMXCT010004155">
    <property type="protein sequence ID" value="CAI4007919.1"/>
    <property type="molecule type" value="Genomic_DNA"/>
</dbReference>